<evidence type="ECO:0000259" key="6">
    <source>
        <dbReference type="Pfam" id="PF13458"/>
    </source>
</evidence>
<evidence type="ECO:0000256" key="4">
    <source>
        <dbReference type="ARBA" id="ARBA00022970"/>
    </source>
</evidence>
<dbReference type="PRINTS" id="PR00337">
    <property type="entry name" value="LEUILEVALBP"/>
</dbReference>
<comment type="similarity">
    <text evidence="1">Belongs to the leucine-binding protein family.</text>
</comment>
<gene>
    <name evidence="7" type="ORF">SAMN02745746_00040</name>
</gene>
<protein>
    <submittedName>
        <fullName evidence="7">Branched-chain amino acid transport system substrate-binding protein</fullName>
    </submittedName>
</protein>
<evidence type="ECO:0000313" key="8">
    <source>
        <dbReference type="Proteomes" id="UP000192920"/>
    </source>
</evidence>
<dbReference type="CDD" id="cd06342">
    <property type="entry name" value="PBP1_ABC_LIVBP-like"/>
    <property type="match status" value="1"/>
</dbReference>
<dbReference type="Pfam" id="PF13458">
    <property type="entry name" value="Peripla_BP_6"/>
    <property type="match status" value="1"/>
</dbReference>
<keyword evidence="4" id="KW-0029">Amino-acid transport</keyword>
<evidence type="ECO:0000313" key="7">
    <source>
        <dbReference type="EMBL" id="SME91936.1"/>
    </source>
</evidence>
<dbReference type="InterPro" id="IPR000709">
    <property type="entry name" value="Leu_Ile_Val-bd"/>
</dbReference>
<dbReference type="GO" id="GO:0006865">
    <property type="term" value="P:amino acid transport"/>
    <property type="evidence" value="ECO:0007669"/>
    <property type="project" value="UniProtKB-KW"/>
</dbReference>
<feature type="signal peptide" evidence="5">
    <location>
        <begin position="1"/>
        <end position="20"/>
    </location>
</feature>
<dbReference type="RefSeq" id="WP_085274443.1">
    <property type="nucleotide sequence ID" value="NZ_FXAG01000001.1"/>
</dbReference>
<feature type="chain" id="PRO_5010994473" evidence="5">
    <location>
        <begin position="21"/>
        <end position="372"/>
    </location>
</feature>
<reference evidence="8" key="1">
    <citation type="submission" date="2017-04" db="EMBL/GenBank/DDBJ databases">
        <authorList>
            <person name="Varghese N."/>
            <person name="Submissions S."/>
        </authorList>
    </citation>
    <scope>NUCLEOTIDE SEQUENCE [LARGE SCALE GENOMIC DNA]</scope>
    <source>
        <strain evidence="8">DSM 22618</strain>
    </source>
</reference>
<evidence type="ECO:0000256" key="5">
    <source>
        <dbReference type="SAM" id="SignalP"/>
    </source>
</evidence>
<keyword evidence="3 5" id="KW-0732">Signal</keyword>
<accession>A0A1Y6B5R1</accession>
<dbReference type="Gene3D" id="3.40.50.2300">
    <property type="match status" value="2"/>
</dbReference>
<name>A0A1Y6B5R1_9NEIS</name>
<dbReference type="Proteomes" id="UP000192920">
    <property type="component" value="Unassembled WGS sequence"/>
</dbReference>
<proteinExistence type="inferred from homology"/>
<evidence type="ECO:0000256" key="1">
    <source>
        <dbReference type="ARBA" id="ARBA00010062"/>
    </source>
</evidence>
<evidence type="ECO:0000256" key="2">
    <source>
        <dbReference type="ARBA" id="ARBA00022448"/>
    </source>
</evidence>
<evidence type="ECO:0000256" key="3">
    <source>
        <dbReference type="ARBA" id="ARBA00022729"/>
    </source>
</evidence>
<dbReference type="STRING" id="1123014.SAMN02745746_00040"/>
<organism evidence="7 8">
    <name type="scientific">Pseudogulbenkiania subflava DSM 22618</name>
    <dbReference type="NCBI Taxonomy" id="1123014"/>
    <lineage>
        <taxon>Bacteria</taxon>
        <taxon>Pseudomonadati</taxon>
        <taxon>Pseudomonadota</taxon>
        <taxon>Betaproteobacteria</taxon>
        <taxon>Neisseriales</taxon>
        <taxon>Chromobacteriaceae</taxon>
        <taxon>Pseudogulbenkiania</taxon>
    </lineage>
</organism>
<keyword evidence="8" id="KW-1185">Reference proteome</keyword>
<sequence>MKHTLLVTLLALGGISAASAAEVVKIGFIGPLTGPDAHWGKDNQNCAQLAVDTLNRSALRINGQPVQFELVSQDDQEDPKQSTLAAQKLLDEEVKAVVGPFTSGTTIPAARIINQAGLPQFSVAVNATYTNQGYGNAFRLSAVDTRMGPAIAQYALSELKAKRIAMIDDRTAYSQGLADKFEAEAKRLGAQVIRREYTTPGQNNFSPILTTIRAAKPDLLFVAMSDSQAAPLALQMKQLGLSTKVLSGDMIQTDNFIKLSGGNSEGFMAAVAGNVLEKRSQGQDFIKRYQAKYGKAPLSYGPQHYDAVMLVAKAMQQANSTEPGKVTAALKKISYEGVNASYRFDSRGDLIQAPITVYQVRQAKWAPVKVTF</sequence>
<keyword evidence="2" id="KW-0813">Transport</keyword>
<dbReference type="PANTHER" id="PTHR47151">
    <property type="entry name" value="LEU/ILE/VAL-BINDING ABC TRANSPORTER SUBUNIT"/>
    <property type="match status" value="1"/>
</dbReference>
<dbReference type="InterPro" id="IPR028081">
    <property type="entry name" value="Leu-bd"/>
</dbReference>
<dbReference type="EMBL" id="FXAG01000001">
    <property type="protein sequence ID" value="SME91936.1"/>
    <property type="molecule type" value="Genomic_DNA"/>
</dbReference>
<dbReference type="SUPFAM" id="SSF53822">
    <property type="entry name" value="Periplasmic binding protein-like I"/>
    <property type="match status" value="1"/>
</dbReference>
<dbReference type="PANTHER" id="PTHR47151:SF2">
    <property type="entry name" value="AMINO ACID BINDING PROTEIN"/>
    <property type="match status" value="1"/>
</dbReference>
<dbReference type="InterPro" id="IPR028082">
    <property type="entry name" value="Peripla_BP_I"/>
</dbReference>
<dbReference type="AlphaFoldDB" id="A0A1Y6B5R1"/>
<feature type="domain" description="Leucine-binding protein" evidence="6">
    <location>
        <begin position="24"/>
        <end position="362"/>
    </location>
</feature>